<feature type="transmembrane region" description="Helical" evidence="11">
    <location>
        <begin position="351"/>
        <end position="369"/>
    </location>
</feature>
<evidence type="ECO:0000256" key="6">
    <source>
        <dbReference type="ARBA" id="ARBA00022692"/>
    </source>
</evidence>
<feature type="transmembrane region" description="Helical" evidence="11">
    <location>
        <begin position="241"/>
        <end position="264"/>
    </location>
</feature>
<name>A0A563E1H6_9MICO</name>
<keyword evidence="13" id="KW-1185">Reference proteome</keyword>
<gene>
    <name evidence="12" type="ORF">FGL98_10485</name>
</gene>
<keyword evidence="4" id="KW-0997">Cell inner membrane</keyword>
<feature type="transmembrane region" description="Helical" evidence="11">
    <location>
        <begin position="401"/>
        <end position="419"/>
    </location>
</feature>
<keyword evidence="7 11" id="KW-1133">Transmembrane helix</keyword>
<reference evidence="12 13" key="1">
    <citation type="submission" date="2019-05" db="EMBL/GenBank/DDBJ databases">
        <authorList>
            <person name="Lee S.D."/>
        </authorList>
    </citation>
    <scope>NUCLEOTIDE SEQUENCE [LARGE SCALE GENOMIC DNA]</scope>
    <source>
        <strain evidence="12 13">C5-26</strain>
    </source>
</reference>
<evidence type="ECO:0000256" key="7">
    <source>
        <dbReference type="ARBA" id="ARBA00022989"/>
    </source>
</evidence>
<dbReference type="Proteomes" id="UP000320244">
    <property type="component" value="Unassembled WGS sequence"/>
</dbReference>
<feature type="transmembrane region" description="Helical" evidence="11">
    <location>
        <begin position="270"/>
        <end position="289"/>
    </location>
</feature>
<evidence type="ECO:0000256" key="4">
    <source>
        <dbReference type="ARBA" id="ARBA00022519"/>
    </source>
</evidence>
<evidence type="ECO:0000256" key="1">
    <source>
        <dbReference type="ARBA" id="ARBA00004651"/>
    </source>
</evidence>
<sequence length="427" mass="44006">MSSSPQQTPPPVTDDVTPPDEVLAGVPELASGSLSAYVRAWLARVRSGESGVLPVIGGLIVIIIIFQLKNSVFLSANNIINLMVQASIYVLFGIAEVFVLLLGEIDLALGFTGAIGAVFAVWITGPPHNQPWFVGVVLGLAVATVIGAVWGLLTTRLRIPSFIVTLAGLLGLQGLLIFLINKLAGQSSGGTMSVSNGVINGIAYGHMSNVLAWVVLVVVVVTYAAITVLRDRQRRSGGLVTQPVGLGFLKIAAIAVAGVVLVLVCSAGSGVPWAVPIVLAIVLGWTFLLGHTRFGRYVYAIGGNAEAARRAGINLSQIRLIAFALSSLTAGAAGIFYAARLGSISSNVDGGQYVLLAVAAAVIGGTSLFGGRGKIVHALLGGLIVATIYNGMGLLNLSAATQLMVTALVLLAAVTVDALSRRNRTTT</sequence>
<proteinExistence type="predicted"/>
<organism evidence="12 13">
    <name type="scientific">Leekyejoonella antrihumi</name>
    <dbReference type="NCBI Taxonomy" id="1660198"/>
    <lineage>
        <taxon>Bacteria</taxon>
        <taxon>Bacillati</taxon>
        <taxon>Actinomycetota</taxon>
        <taxon>Actinomycetes</taxon>
        <taxon>Micrococcales</taxon>
        <taxon>Dermacoccaceae</taxon>
        <taxon>Leekyejoonella</taxon>
    </lineage>
</organism>
<keyword evidence="6 11" id="KW-0812">Transmembrane</keyword>
<accession>A0A563E1H6</accession>
<keyword evidence="2" id="KW-0813">Transport</keyword>
<dbReference type="AlphaFoldDB" id="A0A563E1H6"/>
<protein>
    <recommendedName>
        <fullName evidence="10">Xylose transport system permease protein XylH</fullName>
    </recommendedName>
</protein>
<keyword evidence="8 11" id="KW-0472">Membrane</keyword>
<feature type="transmembrane region" description="Helical" evidence="11">
    <location>
        <begin position="376"/>
        <end position="395"/>
    </location>
</feature>
<dbReference type="GO" id="GO:0022857">
    <property type="term" value="F:transmembrane transporter activity"/>
    <property type="evidence" value="ECO:0007669"/>
    <property type="project" value="InterPro"/>
</dbReference>
<comment type="caution">
    <text evidence="12">The sequence shown here is derived from an EMBL/GenBank/DDBJ whole genome shotgun (WGS) entry which is preliminary data.</text>
</comment>
<evidence type="ECO:0000256" key="10">
    <source>
        <dbReference type="ARBA" id="ARBA00035686"/>
    </source>
</evidence>
<evidence type="ECO:0000256" key="2">
    <source>
        <dbReference type="ARBA" id="ARBA00022448"/>
    </source>
</evidence>
<feature type="transmembrane region" description="Helical" evidence="11">
    <location>
        <begin position="318"/>
        <end position="339"/>
    </location>
</feature>
<feature type="transmembrane region" description="Helical" evidence="11">
    <location>
        <begin position="80"/>
        <end position="101"/>
    </location>
</feature>
<dbReference type="CDD" id="cd06579">
    <property type="entry name" value="TM_PBP1_transp_AraH_like"/>
    <property type="match status" value="1"/>
</dbReference>
<dbReference type="OrthoDB" id="3468954at2"/>
<dbReference type="RefSeq" id="WP_146316711.1">
    <property type="nucleotide sequence ID" value="NZ_VCQV01000012.1"/>
</dbReference>
<feature type="transmembrane region" description="Helical" evidence="11">
    <location>
        <begin position="159"/>
        <end position="180"/>
    </location>
</feature>
<evidence type="ECO:0000256" key="9">
    <source>
        <dbReference type="ARBA" id="ARBA00035611"/>
    </source>
</evidence>
<feature type="transmembrane region" description="Helical" evidence="11">
    <location>
        <begin position="210"/>
        <end position="229"/>
    </location>
</feature>
<feature type="transmembrane region" description="Helical" evidence="11">
    <location>
        <begin position="107"/>
        <end position="125"/>
    </location>
</feature>
<feature type="transmembrane region" description="Helical" evidence="11">
    <location>
        <begin position="132"/>
        <end position="153"/>
    </location>
</feature>
<evidence type="ECO:0000313" key="13">
    <source>
        <dbReference type="Proteomes" id="UP000320244"/>
    </source>
</evidence>
<evidence type="ECO:0000256" key="11">
    <source>
        <dbReference type="SAM" id="Phobius"/>
    </source>
</evidence>
<dbReference type="InterPro" id="IPR001851">
    <property type="entry name" value="ABC_transp_permease"/>
</dbReference>
<dbReference type="PANTHER" id="PTHR32196:SF32">
    <property type="entry name" value="XYLOSE TRANSPORT SYSTEM PERMEASE PROTEIN XYLH"/>
    <property type="match status" value="1"/>
</dbReference>
<dbReference type="EMBL" id="VCQV01000012">
    <property type="protein sequence ID" value="TWP36377.1"/>
    <property type="molecule type" value="Genomic_DNA"/>
</dbReference>
<comment type="subcellular location">
    <subcellularLocation>
        <location evidence="1">Cell membrane</location>
        <topology evidence="1">Multi-pass membrane protein</topology>
    </subcellularLocation>
</comment>
<dbReference type="Pfam" id="PF02653">
    <property type="entry name" value="BPD_transp_2"/>
    <property type="match status" value="1"/>
</dbReference>
<reference evidence="12 13" key="2">
    <citation type="submission" date="2019-08" db="EMBL/GenBank/DDBJ databases">
        <title>Jejuicoccus antrihumi gen. nov., sp. nov., a new member of the family Dermacoccaceae isolated from a cave.</title>
        <authorList>
            <person name="Schumann P."/>
            <person name="Kim I.S."/>
        </authorList>
    </citation>
    <scope>NUCLEOTIDE SEQUENCE [LARGE SCALE GENOMIC DNA]</scope>
    <source>
        <strain evidence="12 13">C5-26</strain>
    </source>
</reference>
<evidence type="ECO:0000256" key="8">
    <source>
        <dbReference type="ARBA" id="ARBA00023136"/>
    </source>
</evidence>
<dbReference type="PANTHER" id="PTHR32196">
    <property type="entry name" value="ABC TRANSPORTER PERMEASE PROTEIN YPHD-RELATED-RELATED"/>
    <property type="match status" value="1"/>
</dbReference>
<keyword evidence="5" id="KW-0762">Sugar transport</keyword>
<dbReference type="GO" id="GO:0005886">
    <property type="term" value="C:plasma membrane"/>
    <property type="evidence" value="ECO:0007669"/>
    <property type="project" value="UniProtKB-SubCell"/>
</dbReference>
<comment type="function">
    <text evidence="9">Part of the binding-protein-dependent transport system for D-xylose. Probably responsible for the translocation of the substrate across the membrane.</text>
</comment>
<feature type="transmembrane region" description="Helical" evidence="11">
    <location>
        <begin position="51"/>
        <end position="68"/>
    </location>
</feature>
<evidence type="ECO:0000313" key="12">
    <source>
        <dbReference type="EMBL" id="TWP36377.1"/>
    </source>
</evidence>
<evidence type="ECO:0000256" key="5">
    <source>
        <dbReference type="ARBA" id="ARBA00022597"/>
    </source>
</evidence>
<keyword evidence="3" id="KW-1003">Cell membrane</keyword>
<evidence type="ECO:0000256" key="3">
    <source>
        <dbReference type="ARBA" id="ARBA00022475"/>
    </source>
</evidence>